<feature type="transmembrane region" description="Helical" evidence="2">
    <location>
        <begin position="169"/>
        <end position="191"/>
    </location>
</feature>
<feature type="transmembrane region" description="Helical" evidence="2">
    <location>
        <begin position="142"/>
        <end position="163"/>
    </location>
</feature>
<dbReference type="Pfam" id="PF14235">
    <property type="entry name" value="DUF4337"/>
    <property type="match status" value="1"/>
</dbReference>
<feature type="transmembrane region" description="Helical" evidence="2">
    <location>
        <begin position="20"/>
        <end position="40"/>
    </location>
</feature>
<sequence>MAEVELPEIEELEETRTQPFTKRVALTTAIFAVILAITSLGGNNAMKEMILAQQQASDMWAFYQAKVVREHLYRIQKLWAEAQLLEKSSSGSLKSEDRKRLEALRQTLADEETRFRTEKKDIEREAKRWEHERDLNLKKDPYFDYAEVLLQIAIVMATIAIIAHSPRMYYFSIGLAVIGAFLSVNGFFLFVKLPFLP</sequence>
<keyword evidence="2" id="KW-0472">Membrane</keyword>
<feature type="coiled-coil region" evidence="1">
    <location>
        <begin position="94"/>
        <end position="132"/>
    </location>
</feature>
<gene>
    <name evidence="3" type="ORF">ENV62_04135</name>
</gene>
<dbReference type="AlphaFoldDB" id="A0A7C3WQF9"/>
<evidence type="ECO:0000256" key="2">
    <source>
        <dbReference type="SAM" id="Phobius"/>
    </source>
</evidence>
<dbReference type="EMBL" id="DTHB01000029">
    <property type="protein sequence ID" value="HGB14414.1"/>
    <property type="molecule type" value="Genomic_DNA"/>
</dbReference>
<keyword evidence="1" id="KW-0175">Coiled coil</keyword>
<reference evidence="3" key="1">
    <citation type="journal article" date="2020" name="mSystems">
        <title>Genome- and Community-Level Interaction Insights into Carbon Utilization and Element Cycling Functions of Hydrothermarchaeota in Hydrothermal Sediment.</title>
        <authorList>
            <person name="Zhou Z."/>
            <person name="Liu Y."/>
            <person name="Xu W."/>
            <person name="Pan J."/>
            <person name="Luo Z.H."/>
            <person name="Li M."/>
        </authorList>
    </citation>
    <scope>NUCLEOTIDE SEQUENCE [LARGE SCALE GENOMIC DNA]</scope>
    <source>
        <strain evidence="3">SpSt-776</strain>
    </source>
</reference>
<keyword evidence="2" id="KW-0812">Transmembrane</keyword>
<keyword evidence="2" id="KW-1133">Transmembrane helix</keyword>
<evidence type="ECO:0000256" key="1">
    <source>
        <dbReference type="SAM" id="Coils"/>
    </source>
</evidence>
<proteinExistence type="predicted"/>
<protein>
    <submittedName>
        <fullName evidence="3">DUF4337 domain-containing protein</fullName>
    </submittedName>
</protein>
<name>A0A7C3WQF9_9BACT</name>
<organism evidence="3">
    <name type="scientific">Desulfobacca acetoxidans</name>
    <dbReference type="NCBI Taxonomy" id="60893"/>
    <lineage>
        <taxon>Bacteria</taxon>
        <taxon>Pseudomonadati</taxon>
        <taxon>Thermodesulfobacteriota</taxon>
        <taxon>Desulfobaccia</taxon>
        <taxon>Desulfobaccales</taxon>
        <taxon>Desulfobaccaceae</taxon>
        <taxon>Desulfobacca</taxon>
    </lineage>
</organism>
<accession>A0A7C3WQF9</accession>
<comment type="caution">
    <text evidence="3">The sequence shown here is derived from an EMBL/GenBank/DDBJ whole genome shotgun (WGS) entry which is preliminary data.</text>
</comment>
<evidence type="ECO:0000313" key="3">
    <source>
        <dbReference type="EMBL" id="HGB14414.1"/>
    </source>
</evidence>
<dbReference type="InterPro" id="IPR025570">
    <property type="entry name" value="DUF4337"/>
</dbReference>